<evidence type="ECO:0000313" key="1">
    <source>
        <dbReference type="EMBL" id="RJO78036.1"/>
    </source>
</evidence>
<comment type="caution">
    <text evidence="1">The sequence shown here is derived from an EMBL/GenBank/DDBJ whole genome shotgun (WGS) entry which is preliminary data.</text>
</comment>
<protein>
    <submittedName>
        <fullName evidence="1">Uncharacterized protein</fullName>
    </submittedName>
</protein>
<dbReference type="EMBL" id="QZFU01000014">
    <property type="protein sequence ID" value="RJO78036.1"/>
    <property type="molecule type" value="Genomic_DNA"/>
</dbReference>
<keyword evidence="2" id="KW-1185">Reference proteome</keyword>
<dbReference type="AlphaFoldDB" id="A0A3A4KQ47"/>
<dbReference type="OrthoDB" id="161343at2"/>
<dbReference type="Gene3D" id="3.40.50.1950">
    <property type="entry name" value="Flavin prenyltransferase-like"/>
    <property type="match status" value="1"/>
</dbReference>
<evidence type="ECO:0000313" key="2">
    <source>
        <dbReference type="Proteomes" id="UP000266677"/>
    </source>
</evidence>
<dbReference type="RefSeq" id="WP_120039013.1">
    <property type="nucleotide sequence ID" value="NZ_QZFU01000014.1"/>
</dbReference>
<dbReference type="GO" id="GO:0003824">
    <property type="term" value="F:catalytic activity"/>
    <property type="evidence" value="ECO:0007669"/>
    <property type="project" value="InterPro"/>
</dbReference>
<dbReference type="InterPro" id="IPR036551">
    <property type="entry name" value="Flavin_trans-like"/>
</dbReference>
<accession>A0A3A4KQ47</accession>
<dbReference type="Proteomes" id="UP000266677">
    <property type="component" value="Unassembled WGS sequence"/>
</dbReference>
<gene>
    <name evidence="1" type="ORF">D5S18_07195</name>
</gene>
<proteinExistence type="predicted"/>
<dbReference type="SUPFAM" id="SSF52507">
    <property type="entry name" value="Homo-oligomeric flavin-containing Cys decarboxylases, HFCD"/>
    <property type="match status" value="1"/>
</dbReference>
<sequence>MTAATPRRDCRWSHNGGNAPITSNSLAKWAAGISDTLPLGLLVEGVGLGLPVVAVPFVNRAMLAFPIAEAVGKLAQWGVTMLSEDQPHAPKSGGTARERFPWEQAWRALLDHPRLAIGQ</sequence>
<reference evidence="1 2" key="1">
    <citation type="submission" date="2018-09" db="EMBL/GenBank/DDBJ databases">
        <title>YIM PH21274 draft genome.</title>
        <authorList>
            <person name="Miao C."/>
        </authorList>
    </citation>
    <scope>NUCLEOTIDE SEQUENCE [LARGE SCALE GENOMIC DNA]</scope>
    <source>
        <strain evidence="1 2">YIM PH 21724</strain>
    </source>
</reference>
<name>A0A3A4KQ47_9NOCA</name>
<organism evidence="1 2">
    <name type="scientific">Nocardia panacis</name>
    <dbReference type="NCBI Taxonomy" id="2340916"/>
    <lineage>
        <taxon>Bacteria</taxon>
        <taxon>Bacillati</taxon>
        <taxon>Actinomycetota</taxon>
        <taxon>Actinomycetes</taxon>
        <taxon>Mycobacteriales</taxon>
        <taxon>Nocardiaceae</taxon>
        <taxon>Nocardia</taxon>
    </lineage>
</organism>